<reference evidence="10" key="1">
    <citation type="submission" date="2017-05" db="EMBL/GenBank/DDBJ databases">
        <authorList>
            <person name="Kirkegaard R."/>
            <person name="Mcilroy J S."/>
        </authorList>
    </citation>
    <scope>NUCLEOTIDE SEQUENCE [LARGE SCALE GENOMIC DNA]</scope>
</reference>
<organism evidence="9 10">
    <name type="scientific">Candidatus Brevifilum fermentans</name>
    <dbReference type="NCBI Taxonomy" id="1986204"/>
    <lineage>
        <taxon>Bacteria</taxon>
        <taxon>Bacillati</taxon>
        <taxon>Chloroflexota</taxon>
        <taxon>Anaerolineae</taxon>
        <taxon>Anaerolineales</taxon>
        <taxon>Anaerolineaceae</taxon>
        <taxon>Candidatus Brevifilum</taxon>
    </lineage>
</organism>
<dbReference type="InterPro" id="IPR003362">
    <property type="entry name" value="Bact_transf"/>
</dbReference>
<feature type="transmembrane region" description="Helical" evidence="7">
    <location>
        <begin position="20"/>
        <end position="40"/>
    </location>
</feature>
<evidence type="ECO:0000259" key="8">
    <source>
        <dbReference type="Pfam" id="PF02397"/>
    </source>
</evidence>
<dbReference type="NCBIfam" id="TIGR03025">
    <property type="entry name" value="EPS_sugtrans"/>
    <property type="match status" value="1"/>
</dbReference>
<dbReference type="PANTHER" id="PTHR30576">
    <property type="entry name" value="COLANIC BIOSYNTHESIS UDP-GLUCOSE LIPID CARRIER TRANSFERASE"/>
    <property type="match status" value="1"/>
</dbReference>
<dbReference type="Pfam" id="PF13727">
    <property type="entry name" value="CoA_binding_3"/>
    <property type="match status" value="1"/>
</dbReference>
<proteinExistence type="inferred from homology"/>
<dbReference type="Pfam" id="PF02397">
    <property type="entry name" value="Bac_transf"/>
    <property type="match status" value="1"/>
</dbReference>
<evidence type="ECO:0000256" key="4">
    <source>
        <dbReference type="ARBA" id="ARBA00022692"/>
    </source>
</evidence>
<evidence type="ECO:0000256" key="6">
    <source>
        <dbReference type="ARBA" id="ARBA00023136"/>
    </source>
</evidence>
<dbReference type="Proteomes" id="UP000195514">
    <property type="component" value="Chromosome I"/>
</dbReference>
<feature type="transmembrane region" description="Helical" evidence="7">
    <location>
        <begin position="89"/>
        <end position="108"/>
    </location>
</feature>
<dbReference type="KEGG" id="abat:CFX1CAM_0316"/>
<dbReference type="PANTHER" id="PTHR30576:SF0">
    <property type="entry name" value="UNDECAPRENYL-PHOSPHATE N-ACETYLGALACTOSAMINYL 1-PHOSPHATE TRANSFERASE-RELATED"/>
    <property type="match status" value="1"/>
</dbReference>
<dbReference type="AlphaFoldDB" id="A0A1Y6K118"/>
<dbReference type="GO" id="GO:0016780">
    <property type="term" value="F:phosphotransferase activity, for other substituted phosphate groups"/>
    <property type="evidence" value="ECO:0007669"/>
    <property type="project" value="TreeGrafter"/>
</dbReference>
<dbReference type="GO" id="GO:0016020">
    <property type="term" value="C:membrane"/>
    <property type="evidence" value="ECO:0007669"/>
    <property type="project" value="UniProtKB-SubCell"/>
</dbReference>
<evidence type="ECO:0000256" key="7">
    <source>
        <dbReference type="SAM" id="Phobius"/>
    </source>
</evidence>
<name>A0A1Y6K118_9CHLR</name>
<evidence type="ECO:0000256" key="5">
    <source>
        <dbReference type="ARBA" id="ARBA00022989"/>
    </source>
</evidence>
<dbReference type="InterPro" id="IPR017475">
    <property type="entry name" value="EPS_sugar_tfrase"/>
</dbReference>
<dbReference type="InterPro" id="IPR036291">
    <property type="entry name" value="NAD(P)-bd_dom_sf"/>
</dbReference>
<dbReference type="RefSeq" id="WP_087861322.1">
    <property type="nucleotide sequence ID" value="NZ_LT859958.1"/>
</dbReference>
<feature type="transmembrane region" description="Helical" evidence="7">
    <location>
        <begin position="60"/>
        <end position="77"/>
    </location>
</feature>
<evidence type="ECO:0000313" key="10">
    <source>
        <dbReference type="Proteomes" id="UP000195514"/>
    </source>
</evidence>
<keyword evidence="10" id="KW-1185">Reference proteome</keyword>
<comment type="subcellular location">
    <subcellularLocation>
        <location evidence="1">Membrane</location>
        <topology evidence="1">Multi-pass membrane protein</topology>
    </subcellularLocation>
</comment>
<comment type="similarity">
    <text evidence="2">Belongs to the bacterial sugar transferase family.</text>
</comment>
<feature type="domain" description="Bacterial sugar transferase" evidence="8">
    <location>
        <begin position="284"/>
        <end position="467"/>
    </location>
</feature>
<dbReference type="Gene3D" id="3.40.50.720">
    <property type="entry name" value="NAD(P)-binding Rossmann-like Domain"/>
    <property type="match status" value="1"/>
</dbReference>
<evidence type="ECO:0000256" key="2">
    <source>
        <dbReference type="ARBA" id="ARBA00006464"/>
    </source>
</evidence>
<evidence type="ECO:0000313" key="9">
    <source>
        <dbReference type="EMBL" id="SMX53382.1"/>
    </source>
</evidence>
<gene>
    <name evidence="9" type="ORF">CFX1CAM_0316</name>
</gene>
<accession>A0A1Y6K118</accession>
<evidence type="ECO:0000256" key="3">
    <source>
        <dbReference type="ARBA" id="ARBA00022679"/>
    </source>
</evidence>
<feature type="transmembrane region" description="Helical" evidence="7">
    <location>
        <begin position="289"/>
        <end position="312"/>
    </location>
</feature>
<dbReference type="OrthoDB" id="9795351at2"/>
<dbReference type="EMBL" id="LT859958">
    <property type="protein sequence ID" value="SMX53382.1"/>
    <property type="molecule type" value="Genomic_DNA"/>
</dbReference>
<dbReference type="SUPFAM" id="SSF51735">
    <property type="entry name" value="NAD(P)-binding Rossmann-fold domains"/>
    <property type="match status" value="1"/>
</dbReference>
<keyword evidence="5 7" id="KW-1133">Transmembrane helix</keyword>
<evidence type="ECO:0000256" key="1">
    <source>
        <dbReference type="ARBA" id="ARBA00004141"/>
    </source>
</evidence>
<protein>
    <submittedName>
        <fullName evidence="9">Putative glycosyltransferase</fullName>
    </submittedName>
</protein>
<keyword evidence="4 7" id="KW-0812">Transmembrane</keyword>
<keyword evidence="3 9" id="KW-0808">Transferase</keyword>
<feature type="transmembrane region" description="Helical" evidence="7">
    <location>
        <begin position="120"/>
        <end position="139"/>
    </location>
</feature>
<keyword evidence="6 7" id="KW-0472">Membrane</keyword>
<sequence length="472" mass="54016">MNTISRPKRWQMRTSERVAILIIGDFLVAALALFFALYIWAAGDAWMKFSLEFIIDRPPLWYFLLPFMWIILLVELYDIHRASNHRETFKGIGLATLIFTLIYLLLYFTSAPNSLPRRGVSVFIFLAAVFTLVWRLIYIRMFTAPHLLRRVLIIGAGNAGQTLIDVIADLWPPPFFTVGLVDDDPKKLGAEIGKYSVLGNSHQLLDLINEKQVTDLILAISGEIKGSMFQAILSAQEMGINLSPMPQVYEELLSRVPIFLLESEWIVRSFVEKTHTSTFYHLSKSLLDFTGGLVGSLIMTIFFPFISLAILLESGFPIFFSQERLGRGGQPFKIFKFRTMERDAERDGFARMAEENDQRVTKVGRFLRKTHLDELPQFINVLRGEMSMVGPRAERPEMVVNFQKEIPFYRARLLVKPGITGWAQINYGYAGTVKETAIKLEYDLYYIEHRSLLMDISIILRTIGTVLGFKGQ</sequence>